<evidence type="ECO:0000313" key="2">
    <source>
        <dbReference type="Proteomes" id="UP000008367"/>
    </source>
</evidence>
<accession>A0A454CPW5</accession>
<comment type="caution">
    <text evidence="1">The sequence shown here is derived from an EMBL/GenBank/DDBJ whole genome shotgun (WGS) entry which is preliminary data.</text>
</comment>
<protein>
    <submittedName>
        <fullName evidence="1">Uncharacterized protein</fullName>
    </submittedName>
</protein>
<reference evidence="1 2" key="1">
    <citation type="submission" date="2012-10" db="EMBL/GenBank/DDBJ databases">
        <title>Genome sequence of Vibrio Cholerae HENC-02.</title>
        <authorList>
            <person name="Eppinger M."/>
            <person name="Hasan N.A."/>
            <person name="Sengamalay N."/>
            <person name="Hine E."/>
            <person name="Su Q."/>
            <person name="Daugherty S.C."/>
            <person name="Young S."/>
            <person name="Sadzewicz L."/>
            <person name="Tallon L."/>
            <person name="Cebula T.A."/>
            <person name="Ravel J."/>
            <person name="Colwell R.R."/>
        </authorList>
    </citation>
    <scope>NUCLEOTIDE SEQUENCE [LARGE SCALE GENOMIC DNA]</scope>
    <source>
        <strain evidence="1 2">HENC-02</strain>
    </source>
</reference>
<evidence type="ECO:0000313" key="1">
    <source>
        <dbReference type="EMBL" id="EKM28416.1"/>
    </source>
</evidence>
<gene>
    <name evidence="1" type="ORF">VCHENC02_5689A</name>
</gene>
<feature type="non-terminal residue" evidence="1">
    <location>
        <position position="39"/>
    </location>
</feature>
<proteinExistence type="predicted"/>
<sequence>MVTAQWFRCGGLRCSPLNAALSHKGEKLKFISKNILNIS</sequence>
<name>A0A454CPW5_VIBHA</name>
<dbReference type="EMBL" id="AJSR01002543">
    <property type="protein sequence ID" value="EKM28416.1"/>
    <property type="molecule type" value="Genomic_DNA"/>
</dbReference>
<organism evidence="1 2">
    <name type="scientific">Vibrio harveyi</name>
    <name type="common">Beneckea harveyi</name>
    <dbReference type="NCBI Taxonomy" id="669"/>
    <lineage>
        <taxon>Bacteria</taxon>
        <taxon>Pseudomonadati</taxon>
        <taxon>Pseudomonadota</taxon>
        <taxon>Gammaproteobacteria</taxon>
        <taxon>Vibrionales</taxon>
        <taxon>Vibrionaceae</taxon>
        <taxon>Vibrio</taxon>
    </lineage>
</organism>
<dbReference type="AlphaFoldDB" id="A0A454CPW5"/>
<dbReference type="Proteomes" id="UP000008367">
    <property type="component" value="Unassembled WGS sequence"/>
</dbReference>